<dbReference type="EMBL" id="CP114280">
    <property type="protein sequence ID" value="WFN56162.1"/>
    <property type="molecule type" value="Genomic_DNA"/>
</dbReference>
<sequence>MYKEWNNINYIDILKGVGILSIVIGHSTEVGSVIFKYVYSYHLALFFFISGFLYSEGKYGFNPFLNLAGRFKNNYPKYVLYAGILGSIHNLLIDFHIYNVSLVYWTFYDFRNYILNSAAFTNSDLLYGATWFVLPLVFSSSIFGGIIYFGNIVRRRTQSNLMKNIAIVILGLFCCTLGYERMIIKYILPMRLDVALFVIPLFIMAYFLRVYVKNYENYLKWYIAAAFFFISIFLTHEMKEYVSLGAQQIVIYSFYILSVIGIYQCMYLAKLIKERGAIIAKIFSVMGKYSFEIMAFHFLCFKIFDVIYSKVIGVTSSSVIEMMPASYRDVYLWPVYILIGCSVPTVCAYFVKNGISKILKKA</sequence>
<evidence type="ECO:0000313" key="4">
    <source>
        <dbReference type="Proteomes" id="UP001219630"/>
    </source>
</evidence>
<gene>
    <name evidence="3" type="ORF">O1Q98_02235</name>
</gene>
<feature type="transmembrane region" description="Helical" evidence="1">
    <location>
        <begin position="161"/>
        <end position="179"/>
    </location>
</feature>
<evidence type="ECO:0000259" key="2">
    <source>
        <dbReference type="Pfam" id="PF01757"/>
    </source>
</evidence>
<dbReference type="GO" id="GO:0016746">
    <property type="term" value="F:acyltransferase activity"/>
    <property type="evidence" value="ECO:0007669"/>
    <property type="project" value="UniProtKB-KW"/>
</dbReference>
<name>A0ABY8G873_9GAMM</name>
<keyword evidence="3" id="KW-0808">Transferase</keyword>
<feature type="transmembrane region" description="Helical" evidence="1">
    <location>
        <begin position="194"/>
        <end position="212"/>
    </location>
</feature>
<feature type="transmembrane region" description="Helical" evidence="1">
    <location>
        <begin position="219"/>
        <end position="237"/>
    </location>
</feature>
<dbReference type="InterPro" id="IPR002656">
    <property type="entry name" value="Acyl_transf_3_dom"/>
</dbReference>
<feature type="transmembrane region" description="Helical" evidence="1">
    <location>
        <begin position="39"/>
        <end position="57"/>
    </location>
</feature>
<feature type="transmembrane region" description="Helical" evidence="1">
    <location>
        <begin position="289"/>
        <end position="311"/>
    </location>
</feature>
<feature type="transmembrane region" description="Helical" evidence="1">
    <location>
        <begin position="78"/>
        <end position="105"/>
    </location>
</feature>
<feature type="transmembrane region" description="Helical" evidence="1">
    <location>
        <begin position="125"/>
        <end position="149"/>
    </location>
</feature>
<keyword evidence="3" id="KW-0012">Acyltransferase</keyword>
<proteinExistence type="predicted"/>
<feature type="domain" description="Acyltransferase 3" evidence="2">
    <location>
        <begin position="8"/>
        <end position="349"/>
    </location>
</feature>
<reference evidence="3 4" key="1">
    <citation type="submission" date="2022-12" db="EMBL/GenBank/DDBJ databases">
        <title>Complete genome sequencing of Dickeya lacustris type strain LMG30899.</title>
        <authorList>
            <person name="Dobhal S."/>
            <person name="Arizala D."/>
            <person name="Arif M."/>
        </authorList>
    </citation>
    <scope>NUCLEOTIDE SEQUENCE [LARGE SCALE GENOMIC DNA]</scope>
    <source>
        <strain evidence="3 4">LMG30899</strain>
    </source>
</reference>
<evidence type="ECO:0000256" key="1">
    <source>
        <dbReference type="SAM" id="Phobius"/>
    </source>
</evidence>
<keyword evidence="1" id="KW-1133">Transmembrane helix</keyword>
<keyword evidence="1" id="KW-0812">Transmembrane</keyword>
<evidence type="ECO:0000313" key="3">
    <source>
        <dbReference type="EMBL" id="WFN56162.1"/>
    </source>
</evidence>
<accession>A0ABY8G873</accession>
<organism evidence="3 4">
    <name type="scientific">Dickeya lacustris</name>
    <dbReference type="NCBI Taxonomy" id="2259638"/>
    <lineage>
        <taxon>Bacteria</taxon>
        <taxon>Pseudomonadati</taxon>
        <taxon>Pseudomonadota</taxon>
        <taxon>Gammaproteobacteria</taxon>
        <taxon>Enterobacterales</taxon>
        <taxon>Pectobacteriaceae</taxon>
        <taxon>Dickeya</taxon>
    </lineage>
</organism>
<dbReference type="Proteomes" id="UP001219630">
    <property type="component" value="Chromosome"/>
</dbReference>
<feature type="transmembrane region" description="Helical" evidence="1">
    <location>
        <begin position="331"/>
        <end position="351"/>
    </location>
</feature>
<keyword evidence="4" id="KW-1185">Reference proteome</keyword>
<dbReference type="Pfam" id="PF01757">
    <property type="entry name" value="Acyl_transf_3"/>
    <property type="match status" value="1"/>
</dbReference>
<protein>
    <submittedName>
        <fullName evidence="3">Acyltransferase family protein</fullName>
    </submittedName>
</protein>
<dbReference type="RefSeq" id="WP_125259610.1">
    <property type="nucleotide sequence ID" value="NZ_CP114280.1"/>
</dbReference>
<keyword evidence="1" id="KW-0472">Membrane</keyword>
<feature type="transmembrane region" description="Helical" evidence="1">
    <location>
        <begin position="249"/>
        <end position="269"/>
    </location>
</feature>